<name>A0A167ZKW5_9HYPO</name>
<proteinExistence type="predicted"/>
<organism evidence="3 4">
    <name type="scientific">Beauveria brongniartii RCEF 3172</name>
    <dbReference type="NCBI Taxonomy" id="1081107"/>
    <lineage>
        <taxon>Eukaryota</taxon>
        <taxon>Fungi</taxon>
        <taxon>Dikarya</taxon>
        <taxon>Ascomycota</taxon>
        <taxon>Pezizomycotina</taxon>
        <taxon>Sordariomycetes</taxon>
        <taxon>Hypocreomycetidae</taxon>
        <taxon>Hypocreales</taxon>
        <taxon>Cordycipitaceae</taxon>
        <taxon>Beauveria</taxon>
        <taxon>Beauveria brongniartii</taxon>
    </lineage>
</organism>
<dbReference type="InterPro" id="IPR021711">
    <property type="entry name" value="DUF3295"/>
</dbReference>
<dbReference type="Pfam" id="PF11702">
    <property type="entry name" value="DUF3295"/>
    <property type="match status" value="1"/>
</dbReference>
<sequence length="292" mass="32077">MATLHLLHEDTEAARFDAHKYKLRHIDSTRSRSEHHIRAVDFAKLFVSISDPALTQKKAPTTCNLGSSCYSSEQGMFQMVVSSRSAPCDAQPAESLISESAIDSATDDDYVESAIDDDDSSDWEDFVQDSGKSRVDAKFFQRVESKANLVSHRSLISLMLAQTERVPKEYQQQSSHSASAIVRSRAGPSGRTALGVSPNDSDEGPLMLKGTRPSGLQPLIEAPRSSARSIVTPTNVHAQAVLLPRTRCNVLATELPQFPEKPFLKKSEDANASSLNQHFITDAFDGYHSKGW</sequence>
<dbReference type="PANTHER" id="PTHR28014:SF1">
    <property type="entry name" value="NEGATIVE REGULATOR OF RAS-CAMP PATHWAY"/>
    <property type="match status" value="1"/>
</dbReference>
<dbReference type="GO" id="GO:0031930">
    <property type="term" value="P:mitochondria-nucleus signaling pathway"/>
    <property type="evidence" value="ECO:0007669"/>
    <property type="project" value="TreeGrafter"/>
</dbReference>
<evidence type="ECO:0000259" key="2">
    <source>
        <dbReference type="Pfam" id="PF11702"/>
    </source>
</evidence>
<dbReference type="PANTHER" id="PTHR28014">
    <property type="entry name" value="NEGATIVE REGULATOR OF RAS-CAMP PATHWAY"/>
    <property type="match status" value="1"/>
</dbReference>
<dbReference type="AlphaFoldDB" id="A0A167ZKW5"/>
<keyword evidence="4" id="KW-1185">Reference proteome</keyword>
<feature type="domain" description="DUF3295" evidence="2">
    <location>
        <begin position="94"/>
        <end position="255"/>
    </location>
</feature>
<accession>A0A167ZKW5</accession>
<dbReference type="OrthoDB" id="5054775at2759"/>
<evidence type="ECO:0000313" key="3">
    <source>
        <dbReference type="EMBL" id="KZZ92795.1"/>
    </source>
</evidence>
<dbReference type="EMBL" id="AZHA01000128">
    <property type="protein sequence ID" value="KZZ92795.1"/>
    <property type="molecule type" value="Genomic_DNA"/>
</dbReference>
<comment type="caution">
    <text evidence="3">The sequence shown here is derived from an EMBL/GenBank/DDBJ whole genome shotgun (WGS) entry which is preliminary data.</text>
</comment>
<dbReference type="GO" id="GO:0005737">
    <property type="term" value="C:cytoplasm"/>
    <property type="evidence" value="ECO:0007669"/>
    <property type="project" value="TreeGrafter"/>
</dbReference>
<gene>
    <name evidence="3" type="ORF">BBO_09549</name>
</gene>
<dbReference type="GO" id="GO:0000122">
    <property type="term" value="P:negative regulation of transcription by RNA polymerase II"/>
    <property type="evidence" value="ECO:0007669"/>
    <property type="project" value="TreeGrafter"/>
</dbReference>
<feature type="region of interest" description="Disordered" evidence="1">
    <location>
        <begin position="170"/>
        <end position="206"/>
    </location>
</feature>
<dbReference type="InterPro" id="IPR053043">
    <property type="entry name" value="Ras-cAMP_regulatory"/>
</dbReference>
<dbReference type="GO" id="GO:0006808">
    <property type="term" value="P:regulation of nitrogen utilization"/>
    <property type="evidence" value="ECO:0007669"/>
    <property type="project" value="TreeGrafter"/>
</dbReference>
<evidence type="ECO:0000313" key="4">
    <source>
        <dbReference type="Proteomes" id="UP000076863"/>
    </source>
</evidence>
<protein>
    <recommendedName>
        <fullName evidence="2">DUF3295 domain-containing protein</fullName>
    </recommendedName>
</protein>
<dbReference type="Proteomes" id="UP000076863">
    <property type="component" value="Unassembled WGS sequence"/>
</dbReference>
<reference evidence="3 4" key="1">
    <citation type="journal article" date="2016" name="Genome Biol. Evol.">
        <title>Divergent and convergent evolution of fungal pathogenicity.</title>
        <authorList>
            <person name="Shang Y."/>
            <person name="Xiao G."/>
            <person name="Zheng P."/>
            <person name="Cen K."/>
            <person name="Zhan S."/>
            <person name="Wang C."/>
        </authorList>
    </citation>
    <scope>NUCLEOTIDE SEQUENCE [LARGE SCALE GENOMIC DNA]</scope>
    <source>
        <strain evidence="3 4">RCEF 3172</strain>
    </source>
</reference>
<evidence type="ECO:0000256" key="1">
    <source>
        <dbReference type="SAM" id="MobiDB-lite"/>
    </source>
</evidence>